<dbReference type="KEGG" id="pry:Prubr_56610"/>
<proteinExistence type="predicted"/>
<name>A0A810N6M7_9ACTN</name>
<dbReference type="EMBL" id="AP023359">
    <property type="protein sequence ID" value="BCJ68640.1"/>
    <property type="molecule type" value="Genomic_DNA"/>
</dbReference>
<gene>
    <name evidence="1" type="ORF">Prubr_56610</name>
</gene>
<dbReference type="Proteomes" id="UP000680866">
    <property type="component" value="Chromosome"/>
</dbReference>
<dbReference type="AlphaFoldDB" id="A0A810N6M7"/>
<dbReference type="RefSeq" id="WP_212817843.1">
    <property type="nucleotide sequence ID" value="NZ_AP023359.1"/>
</dbReference>
<keyword evidence="2" id="KW-1185">Reference proteome</keyword>
<organism evidence="1 2">
    <name type="scientific">Polymorphospora rubra</name>
    <dbReference type="NCBI Taxonomy" id="338584"/>
    <lineage>
        <taxon>Bacteria</taxon>
        <taxon>Bacillati</taxon>
        <taxon>Actinomycetota</taxon>
        <taxon>Actinomycetes</taxon>
        <taxon>Micromonosporales</taxon>
        <taxon>Micromonosporaceae</taxon>
        <taxon>Polymorphospora</taxon>
    </lineage>
</organism>
<reference evidence="1" key="1">
    <citation type="submission" date="2020-08" db="EMBL/GenBank/DDBJ databases">
        <title>Whole genome shotgun sequence of Polymorphospora rubra NBRC 101157.</title>
        <authorList>
            <person name="Komaki H."/>
            <person name="Tamura T."/>
        </authorList>
    </citation>
    <scope>NUCLEOTIDE SEQUENCE</scope>
    <source>
        <strain evidence="1">NBRC 101157</strain>
    </source>
</reference>
<protein>
    <submittedName>
        <fullName evidence="1">Uncharacterized protein</fullName>
    </submittedName>
</protein>
<evidence type="ECO:0000313" key="1">
    <source>
        <dbReference type="EMBL" id="BCJ68640.1"/>
    </source>
</evidence>
<evidence type="ECO:0000313" key="2">
    <source>
        <dbReference type="Proteomes" id="UP000680866"/>
    </source>
</evidence>
<accession>A0A810N6M7</accession>
<sequence length="145" mass="16198">MAEQPGLTLPGYFEYHTVPVKMVSTPEGGLAAWRLALDTGAWQPANDIVDEILFATGGEIYNLSEREFVQLVEENRAQFLRGDGPVHALYGTMRAIAEVAREERRSRTPYERALTVSLARRTFVMFEEELQRAGDPGADPTLGRD</sequence>